<name>A0AAN6Q6G0_9PEZI</name>
<accession>A0AAN6Q6G0</accession>
<dbReference type="AlphaFoldDB" id="A0AAN6Q6G0"/>
<feature type="compositionally biased region" description="Polar residues" evidence="2">
    <location>
        <begin position="396"/>
        <end position="411"/>
    </location>
</feature>
<dbReference type="Proteomes" id="UP001305647">
    <property type="component" value="Unassembled WGS sequence"/>
</dbReference>
<feature type="region of interest" description="Disordered" evidence="2">
    <location>
        <begin position="689"/>
        <end position="725"/>
    </location>
</feature>
<feature type="coiled-coil region" evidence="1">
    <location>
        <begin position="278"/>
        <end position="340"/>
    </location>
</feature>
<evidence type="ECO:0000256" key="2">
    <source>
        <dbReference type="SAM" id="MobiDB-lite"/>
    </source>
</evidence>
<reference evidence="3" key="1">
    <citation type="journal article" date="2023" name="Mol. Phylogenet. Evol.">
        <title>Genome-scale phylogeny and comparative genomics of the fungal order Sordariales.</title>
        <authorList>
            <person name="Hensen N."/>
            <person name="Bonometti L."/>
            <person name="Westerberg I."/>
            <person name="Brannstrom I.O."/>
            <person name="Guillou S."/>
            <person name="Cros-Aarteil S."/>
            <person name="Calhoun S."/>
            <person name="Haridas S."/>
            <person name="Kuo A."/>
            <person name="Mondo S."/>
            <person name="Pangilinan J."/>
            <person name="Riley R."/>
            <person name="LaButti K."/>
            <person name="Andreopoulos B."/>
            <person name="Lipzen A."/>
            <person name="Chen C."/>
            <person name="Yan M."/>
            <person name="Daum C."/>
            <person name="Ng V."/>
            <person name="Clum A."/>
            <person name="Steindorff A."/>
            <person name="Ohm R.A."/>
            <person name="Martin F."/>
            <person name="Silar P."/>
            <person name="Natvig D.O."/>
            <person name="Lalanne C."/>
            <person name="Gautier V."/>
            <person name="Ament-Velasquez S.L."/>
            <person name="Kruys A."/>
            <person name="Hutchinson M.I."/>
            <person name="Powell A.J."/>
            <person name="Barry K."/>
            <person name="Miller A.N."/>
            <person name="Grigoriev I.V."/>
            <person name="Debuchy R."/>
            <person name="Gladieux P."/>
            <person name="Hiltunen Thoren M."/>
            <person name="Johannesson H."/>
        </authorList>
    </citation>
    <scope>NUCLEOTIDE SEQUENCE</scope>
    <source>
        <strain evidence="3">CBS 757.83</strain>
    </source>
</reference>
<feature type="compositionally biased region" description="Low complexity" evidence="2">
    <location>
        <begin position="143"/>
        <end position="162"/>
    </location>
</feature>
<feature type="compositionally biased region" description="Basic residues" evidence="2">
    <location>
        <begin position="689"/>
        <end position="712"/>
    </location>
</feature>
<gene>
    <name evidence="3" type="ORF">N658DRAFT_523542</name>
</gene>
<dbReference type="EMBL" id="MU863633">
    <property type="protein sequence ID" value="KAK4101881.1"/>
    <property type="molecule type" value="Genomic_DNA"/>
</dbReference>
<feature type="region of interest" description="Disordered" evidence="2">
    <location>
        <begin position="1"/>
        <end position="100"/>
    </location>
</feature>
<keyword evidence="4" id="KW-1185">Reference proteome</keyword>
<feature type="compositionally biased region" description="Polar residues" evidence="2">
    <location>
        <begin position="168"/>
        <end position="179"/>
    </location>
</feature>
<keyword evidence="1" id="KW-0175">Coiled coil</keyword>
<evidence type="ECO:0000256" key="1">
    <source>
        <dbReference type="SAM" id="Coils"/>
    </source>
</evidence>
<evidence type="ECO:0000313" key="4">
    <source>
        <dbReference type="Proteomes" id="UP001305647"/>
    </source>
</evidence>
<reference evidence="3" key="2">
    <citation type="submission" date="2023-05" db="EMBL/GenBank/DDBJ databases">
        <authorList>
            <consortium name="Lawrence Berkeley National Laboratory"/>
            <person name="Steindorff A."/>
            <person name="Hensen N."/>
            <person name="Bonometti L."/>
            <person name="Westerberg I."/>
            <person name="Brannstrom I.O."/>
            <person name="Guillou S."/>
            <person name="Cros-Aarteil S."/>
            <person name="Calhoun S."/>
            <person name="Haridas S."/>
            <person name="Kuo A."/>
            <person name="Mondo S."/>
            <person name="Pangilinan J."/>
            <person name="Riley R."/>
            <person name="Labutti K."/>
            <person name="Andreopoulos B."/>
            <person name="Lipzen A."/>
            <person name="Chen C."/>
            <person name="Yanf M."/>
            <person name="Daum C."/>
            <person name="Ng V."/>
            <person name="Clum A."/>
            <person name="Ohm R."/>
            <person name="Martin F."/>
            <person name="Silar P."/>
            <person name="Natvig D."/>
            <person name="Lalanne C."/>
            <person name="Gautier V."/>
            <person name="Ament-Velasquez S.L."/>
            <person name="Kruys A."/>
            <person name="Hutchinson M.I."/>
            <person name="Powell A.J."/>
            <person name="Barry K."/>
            <person name="Miller A.N."/>
            <person name="Grigoriev I.V."/>
            <person name="Debuchy R."/>
            <person name="Gladieux P."/>
            <person name="Thoren M.H."/>
            <person name="Johannesson H."/>
        </authorList>
    </citation>
    <scope>NUCLEOTIDE SEQUENCE</scope>
    <source>
        <strain evidence="3">CBS 757.83</strain>
    </source>
</reference>
<feature type="region of interest" description="Disordered" evidence="2">
    <location>
        <begin position="443"/>
        <end position="503"/>
    </location>
</feature>
<sequence length="835" mass="91235">MAPTRMTFGSPASSDDDSDSSPGGGAPLYSLSPEQRFSDDGKDSAARHQNVSSFANARLGDSIDKRLQVRLGSAAERARTPSDQGIQTPEPPKPQRSFSKSTLLAAAQAYLNTTTTSAGAAVPPALNLASYPGPGTAGPSRQASLSDPAAAAPSVPGANSVSIARPASQAQDRSSIPGSTTHSFIAAMQAMTLTAAEENLHPAQKAHRDETCKLQARVWGLRQGMYRQNAIPKEFLMSFDYDVEELMKNTVTMNKSLDSLADELKKKKARPDGEQECARGLEARIRDLEGDLEDSRKREENSQRALANIAARADEDLRAIQFLQEKLRQNEMTRMILQEQVNGKRNLWLNIHNDPQERAAVLGTLARSSTPLSGQTVALPVEQNYSQSARAPGSVRSATSHTVSSVQSGSDRSGLYGGAVPFPTGPFAGGGYSPFQPIPHSHSVPAVYSGQPPHQRRLSSATATSSQSSAGRPPAVARRTPRVSTIAETGSPTERKAKTPHASSIVATRASSLDDAECLKWADEFQSLFALVYGFCTSYFHEAPALDESWRKSIRAEANGDLWEYICKICRTPLEQEPGENAMRLLSDGGARPYLMQRLILQHILVFVCTSEGWKDYSEDVDDEMEKLEARLKTIDSSKTYERQVIIDRRASLVTEMSEGANAKAFKNFKQTQHHQFLKTMIAPFLSKRSSHNHNHTNTGHHNHNHNRHHNNNHTSSNKPSSTLTLSTKNNATLINEAFYDLYTIATSAWDLSARLLTSRLSFQFVWTDVGARFSAAAHEPLDFVGGDRDRLALQQAEHGRIALCATPAVTVRNDRGLSVDVRRLVRAGVLVGRY</sequence>
<comment type="caution">
    <text evidence="3">The sequence shown here is derived from an EMBL/GenBank/DDBJ whole genome shotgun (WGS) entry which is preliminary data.</text>
</comment>
<feature type="region of interest" description="Disordered" evidence="2">
    <location>
        <begin position="133"/>
        <end position="179"/>
    </location>
</feature>
<feature type="compositionally biased region" description="Basic and acidic residues" evidence="2">
    <location>
        <begin position="36"/>
        <end position="46"/>
    </location>
</feature>
<protein>
    <submittedName>
        <fullName evidence="3">Uncharacterized protein</fullName>
    </submittedName>
</protein>
<feature type="region of interest" description="Disordered" evidence="2">
    <location>
        <begin position="388"/>
        <end position="414"/>
    </location>
</feature>
<feature type="compositionally biased region" description="Low complexity" evidence="2">
    <location>
        <begin position="459"/>
        <end position="478"/>
    </location>
</feature>
<evidence type="ECO:0000313" key="3">
    <source>
        <dbReference type="EMBL" id="KAK4101881.1"/>
    </source>
</evidence>
<dbReference type="SUPFAM" id="SSF57997">
    <property type="entry name" value="Tropomyosin"/>
    <property type="match status" value="1"/>
</dbReference>
<organism evidence="3 4">
    <name type="scientific">Parathielavia hyrcaniae</name>
    <dbReference type="NCBI Taxonomy" id="113614"/>
    <lineage>
        <taxon>Eukaryota</taxon>
        <taxon>Fungi</taxon>
        <taxon>Dikarya</taxon>
        <taxon>Ascomycota</taxon>
        <taxon>Pezizomycotina</taxon>
        <taxon>Sordariomycetes</taxon>
        <taxon>Sordariomycetidae</taxon>
        <taxon>Sordariales</taxon>
        <taxon>Chaetomiaceae</taxon>
        <taxon>Parathielavia</taxon>
    </lineage>
</organism>
<proteinExistence type="predicted"/>